<accession>A0ABQ6WHH5</accession>
<proteinExistence type="predicted"/>
<organism evidence="1 2">
    <name type="scientific">Aspergillus pseudocaelatus</name>
    <dbReference type="NCBI Taxonomy" id="1825620"/>
    <lineage>
        <taxon>Eukaryota</taxon>
        <taxon>Fungi</taxon>
        <taxon>Dikarya</taxon>
        <taxon>Ascomycota</taxon>
        <taxon>Pezizomycotina</taxon>
        <taxon>Eurotiomycetes</taxon>
        <taxon>Eurotiomycetidae</taxon>
        <taxon>Eurotiales</taxon>
        <taxon>Aspergillaceae</taxon>
        <taxon>Aspergillus</taxon>
        <taxon>Aspergillus subgen. Circumdati</taxon>
    </lineage>
</organism>
<evidence type="ECO:0000313" key="2">
    <source>
        <dbReference type="Proteomes" id="UP000325395"/>
    </source>
</evidence>
<reference evidence="1 2" key="1">
    <citation type="submission" date="2019-04" db="EMBL/GenBank/DDBJ databases">
        <authorList>
            <consortium name="DOE Joint Genome Institute"/>
            <person name="Mondo S."/>
            <person name="Kjaerbolling I."/>
            <person name="Vesth T."/>
            <person name="Frisvad J.C."/>
            <person name="Nybo J.L."/>
            <person name="Theobald S."/>
            <person name="Kildgaard S."/>
            <person name="Isbrandt T."/>
            <person name="Kuo A."/>
            <person name="Sato A."/>
            <person name="Lyhne E.K."/>
            <person name="Kogle M.E."/>
            <person name="Wiebenga A."/>
            <person name="Kun R.S."/>
            <person name="Lubbers R.J."/>
            <person name="Makela M.R."/>
            <person name="Barry K."/>
            <person name="Chovatia M."/>
            <person name="Clum A."/>
            <person name="Daum C."/>
            <person name="Haridas S."/>
            <person name="He G."/>
            <person name="LaButti K."/>
            <person name="Lipzen A."/>
            <person name="Riley R."/>
            <person name="Salamov A."/>
            <person name="Simmons B.A."/>
            <person name="Magnuson J.K."/>
            <person name="Henrissat B."/>
            <person name="Mortensen U.H."/>
            <person name="Larsen T.O."/>
            <person name="Devries R.P."/>
            <person name="Grigoriev I.V."/>
            <person name="Machida M."/>
            <person name="Baker S.E."/>
            <person name="Andersen M.R."/>
            <person name="Cantor M.N."/>
            <person name="Hua S.X."/>
        </authorList>
    </citation>
    <scope>NUCLEOTIDE SEQUENCE [LARGE SCALE GENOMIC DNA]</scope>
    <source>
        <strain evidence="1 2">CBS 117616</strain>
    </source>
</reference>
<evidence type="ECO:0000313" key="1">
    <source>
        <dbReference type="EMBL" id="KAE8414991.1"/>
    </source>
</evidence>
<sequence>MKGAAISARGVRFARDRCCRSRISARAILEHGEWWRVHNEESESMTPAFVSTWLNMSVIWLSMLCPPDCLLIFIGCC</sequence>
<name>A0ABQ6WHH5_9EURO</name>
<dbReference type="EMBL" id="ML735775">
    <property type="protein sequence ID" value="KAE8414991.1"/>
    <property type="molecule type" value="Genomic_DNA"/>
</dbReference>
<keyword evidence="2" id="KW-1185">Reference proteome</keyword>
<gene>
    <name evidence="1" type="ORF">BDV36DRAFT_263831</name>
</gene>
<protein>
    <submittedName>
        <fullName evidence="1">Uncharacterized protein</fullName>
    </submittedName>
</protein>
<dbReference type="Proteomes" id="UP000325395">
    <property type="component" value="Unassembled WGS sequence"/>
</dbReference>